<dbReference type="SMART" id="SM01103">
    <property type="entry name" value="CRS1_YhbY"/>
    <property type="match status" value="1"/>
</dbReference>
<dbReference type="InterPro" id="IPR051925">
    <property type="entry name" value="RNA-binding_domain"/>
</dbReference>
<feature type="domain" description="CRM" evidence="3">
    <location>
        <begin position="19"/>
        <end position="113"/>
    </location>
</feature>
<dbReference type="InterPro" id="IPR035920">
    <property type="entry name" value="YhbY-like_sf"/>
</dbReference>
<dbReference type="PANTHER" id="PTHR40065">
    <property type="entry name" value="RNA-BINDING PROTEIN YHBY"/>
    <property type="match status" value="1"/>
</dbReference>
<dbReference type="InterPro" id="IPR001890">
    <property type="entry name" value="RNA-binding_CRM"/>
</dbReference>
<dbReference type="RefSeq" id="WP_146957789.1">
    <property type="nucleotide sequence ID" value="NZ_CP042467.1"/>
</dbReference>
<gene>
    <name evidence="4" type="primary">yhbY</name>
    <name evidence="4" type="ORF">FRD01_03820</name>
</gene>
<dbReference type="InterPro" id="IPR017924">
    <property type="entry name" value="RNA-binding_YhbY"/>
</dbReference>
<evidence type="ECO:0000256" key="2">
    <source>
        <dbReference type="PROSITE-ProRule" id="PRU00626"/>
    </source>
</evidence>
<dbReference type="AlphaFoldDB" id="A0A5B8XKQ9"/>
<reference evidence="4 5" key="1">
    <citation type="submission" date="2019-08" db="EMBL/GenBank/DDBJ databases">
        <authorList>
            <person name="Liang Q."/>
        </authorList>
    </citation>
    <scope>NUCLEOTIDE SEQUENCE [LARGE SCALE GENOMIC DNA]</scope>
    <source>
        <strain evidence="4 5">V1718</strain>
    </source>
</reference>
<evidence type="ECO:0000313" key="5">
    <source>
        <dbReference type="Proteomes" id="UP000321595"/>
    </source>
</evidence>
<organism evidence="4 5">
    <name type="scientific">Microvenator marinus</name>
    <dbReference type="NCBI Taxonomy" id="2600177"/>
    <lineage>
        <taxon>Bacteria</taxon>
        <taxon>Deltaproteobacteria</taxon>
        <taxon>Bradymonadales</taxon>
        <taxon>Microvenatoraceae</taxon>
        <taxon>Microvenator</taxon>
    </lineage>
</organism>
<accession>A0A5B8XKQ9</accession>
<keyword evidence="1 2" id="KW-0694">RNA-binding</keyword>
<dbReference type="PANTHER" id="PTHR40065:SF3">
    <property type="entry name" value="RNA-BINDING PROTEIN YHBY"/>
    <property type="match status" value="1"/>
</dbReference>
<protein>
    <submittedName>
        <fullName evidence="4">Ribosome assembly RNA-binding protein YhbY</fullName>
    </submittedName>
</protein>
<keyword evidence="5" id="KW-1185">Reference proteome</keyword>
<dbReference type="NCBIfam" id="TIGR00253">
    <property type="entry name" value="RNA_bind_YhbY"/>
    <property type="match status" value="1"/>
</dbReference>
<dbReference type="EMBL" id="CP042467">
    <property type="protein sequence ID" value="QED26390.1"/>
    <property type="molecule type" value="Genomic_DNA"/>
</dbReference>
<dbReference type="OrthoDB" id="9797519at2"/>
<evidence type="ECO:0000313" key="4">
    <source>
        <dbReference type="EMBL" id="QED26390.1"/>
    </source>
</evidence>
<evidence type="ECO:0000256" key="1">
    <source>
        <dbReference type="ARBA" id="ARBA00022884"/>
    </source>
</evidence>
<dbReference type="Gene3D" id="3.30.110.60">
    <property type="entry name" value="YhbY-like"/>
    <property type="match status" value="1"/>
</dbReference>
<name>A0A5B8XKQ9_9DELT</name>
<dbReference type="KEGG" id="bbae:FRD01_03820"/>
<dbReference type="Proteomes" id="UP000321595">
    <property type="component" value="Chromosome"/>
</dbReference>
<dbReference type="Pfam" id="PF01985">
    <property type="entry name" value="CRS1_YhbY"/>
    <property type="match status" value="1"/>
</dbReference>
<dbReference type="PROSITE" id="PS51295">
    <property type="entry name" value="CRM"/>
    <property type="match status" value="1"/>
</dbReference>
<evidence type="ECO:0000259" key="3">
    <source>
        <dbReference type="PROSITE" id="PS51295"/>
    </source>
</evidence>
<sequence length="117" mass="12919">MTIDENDNHDTGLVTRLSPKLKSKDRRYLRSLAHHLNPIVLVGQNGVTEALVKNFESALLAHELVKVKVHDADETQSVAEALFEQTGAQLVQLIGKTLVFYKAHPKKPEITLPGGKS</sequence>
<proteinExistence type="predicted"/>
<dbReference type="SUPFAM" id="SSF75471">
    <property type="entry name" value="YhbY-like"/>
    <property type="match status" value="1"/>
</dbReference>
<dbReference type="GO" id="GO:0003723">
    <property type="term" value="F:RNA binding"/>
    <property type="evidence" value="ECO:0007669"/>
    <property type="project" value="UniProtKB-UniRule"/>
</dbReference>